<evidence type="ECO:0000313" key="2">
    <source>
        <dbReference type="EMBL" id="KAF7306683.1"/>
    </source>
</evidence>
<dbReference type="AlphaFoldDB" id="A0A8H6SWQ6"/>
<keyword evidence="3" id="KW-1185">Reference proteome</keyword>
<organism evidence="2 3">
    <name type="scientific">Mycena indigotica</name>
    <dbReference type="NCBI Taxonomy" id="2126181"/>
    <lineage>
        <taxon>Eukaryota</taxon>
        <taxon>Fungi</taxon>
        <taxon>Dikarya</taxon>
        <taxon>Basidiomycota</taxon>
        <taxon>Agaricomycotina</taxon>
        <taxon>Agaricomycetes</taxon>
        <taxon>Agaricomycetidae</taxon>
        <taxon>Agaricales</taxon>
        <taxon>Marasmiineae</taxon>
        <taxon>Mycenaceae</taxon>
        <taxon>Mycena</taxon>
    </lineage>
</organism>
<dbReference type="EMBL" id="JACAZF010000004">
    <property type="protein sequence ID" value="KAF7306683.1"/>
    <property type="molecule type" value="Genomic_DNA"/>
</dbReference>
<dbReference type="GO" id="GO:0031011">
    <property type="term" value="C:Ino80 complex"/>
    <property type="evidence" value="ECO:0007669"/>
    <property type="project" value="InterPro"/>
</dbReference>
<proteinExistence type="predicted"/>
<dbReference type="RefSeq" id="XP_037221702.1">
    <property type="nucleotide sequence ID" value="XM_037361410.1"/>
</dbReference>
<comment type="caution">
    <text evidence="2">The sequence shown here is derived from an EMBL/GenBank/DDBJ whole genome shotgun (WGS) entry which is preliminary data.</text>
</comment>
<name>A0A8H6SWQ6_9AGAR</name>
<dbReference type="PANTHER" id="PTHR37287:SF1">
    <property type="entry name" value="INO EIGHTY SUBUNIT 1"/>
    <property type="match status" value="1"/>
</dbReference>
<sequence length="441" mass="50211">MAPEPLPPVGYLSRKSLPIKRMDAEPLTREDLQYGKSRDASSHAYHFMRALDFLFHVFDNNQNVFHSPQGKLVPFRQLYLDALYSSNKCSKVLKDRMTESPAFGIEFSKIALLVNVARINTTMAFFPEMKTALRTYHPVPSLQKTDGNAQDAPRIKNCLKAALLPSEFKSVPPSTPDEIIAKRVAGLRPPTSVVNLIFVLYNHAAPTANRHFDGTINFLDLFLPKPMSSPDRANAFLWLIYHYLEDSVGPNPFDDAYSAANKGKAPAIKRLTKEDQALENVDTPEEKEFGKKMTNIRNDFLTKLVMGTIDDHKKTKDILPQYTTTIPPPPKPGEPYKYYIPDPEREMAKKISKMRGKFYHKIARITPPPGDERSMLDQAWHVVMNHDPLEDSSEESQDEGTAIDYSRRLSILTQLRARSPTPDLTLVDDEPPRFRRDIEWD</sequence>
<accession>A0A8H6SWQ6</accession>
<evidence type="ECO:0000256" key="1">
    <source>
        <dbReference type="SAM" id="MobiDB-lite"/>
    </source>
</evidence>
<feature type="region of interest" description="Disordered" evidence="1">
    <location>
        <begin position="414"/>
        <end position="441"/>
    </location>
</feature>
<dbReference type="PANTHER" id="PTHR37287">
    <property type="entry name" value="INO EIGHTY SUBUNIT 1"/>
    <property type="match status" value="1"/>
</dbReference>
<dbReference type="Proteomes" id="UP000636479">
    <property type="component" value="Unassembled WGS sequence"/>
</dbReference>
<reference evidence="2" key="1">
    <citation type="submission" date="2020-05" db="EMBL/GenBank/DDBJ databases">
        <title>Mycena genomes resolve the evolution of fungal bioluminescence.</title>
        <authorList>
            <person name="Tsai I.J."/>
        </authorList>
    </citation>
    <scope>NUCLEOTIDE SEQUENCE</scope>
    <source>
        <strain evidence="2">171206Taipei</strain>
    </source>
</reference>
<dbReference type="GeneID" id="59343926"/>
<evidence type="ECO:0000313" key="3">
    <source>
        <dbReference type="Proteomes" id="UP000636479"/>
    </source>
</evidence>
<gene>
    <name evidence="2" type="ORF">MIND_00460000</name>
</gene>
<feature type="compositionally biased region" description="Basic and acidic residues" evidence="1">
    <location>
        <begin position="430"/>
        <end position="441"/>
    </location>
</feature>
<dbReference type="OrthoDB" id="5413003at2759"/>
<evidence type="ECO:0008006" key="4">
    <source>
        <dbReference type="Google" id="ProtNLM"/>
    </source>
</evidence>
<dbReference type="InterPro" id="IPR038014">
    <property type="entry name" value="Ies1"/>
</dbReference>
<protein>
    <recommendedName>
        <fullName evidence="4">Ino eighty subunit 1</fullName>
    </recommendedName>
</protein>